<keyword evidence="5" id="KW-0804">Transcription</keyword>
<comment type="subcellular location">
    <subcellularLocation>
        <location evidence="1">Nucleus</location>
    </subcellularLocation>
</comment>
<dbReference type="PROSITE" id="PS51032">
    <property type="entry name" value="AP2_ERF"/>
    <property type="match status" value="1"/>
</dbReference>
<comment type="similarity">
    <text evidence="7">Belongs to the AP2/ERF transcription factor family. ERF subfamily.</text>
</comment>
<evidence type="ECO:0000256" key="3">
    <source>
        <dbReference type="ARBA" id="ARBA00023125"/>
    </source>
</evidence>
<proteinExistence type="inferred from homology"/>
<protein>
    <recommendedName>
        <fullName evidence="8">AP2/ERF domain-containing protein</fullName>
    </recommendedName>
</protein>
<dbReference type="EMBL" id="JAINDJ010000002">
    <property type="protein sequence ID" value="KAG9459048.1"/>
    <property type="molecule type" value="Genomic_DNA"/>
</dbReference>
<dbReference type="GO" id="GO:0003700">
    <property type="term" value="F:DNA-binding transcription factor activity"/>
    <property type="evidence" value="ECO:0007669"/>
    <property type="project" value="InterPro"/>
</dbReference>
<accession>A0AAV7FH46</accession>
<keyword evidence="6" id="KW-0539">Nucleus</keyword>
<dbReference type="GO" id="GO:0005634">
    <property type="term" value="C:nucleus"/>
    <property type="evidence" value="ECO:0007669"/>
    <property type="project" value="UniProtKB-SubCell"/>
</dbReference>
<evidence type="ECO:0000313" key="9">
    <source>
        <dbReference type="EMBL" id="KAG9459048.1"/>
    </source>
</evidence>
<dbReference type="SUPFAM" id="SSF54171">
    <property type="entry name" value="DNA-binding domain"/>
    <property type="match status" value="1"/>
</dbReference>
<evidence type="ECO:0000256" key="2">
    <source>
        <dbReference type="ARBA" id="ARBA00023015"/>
    </source>
</evidence>
<organism evidence="9 10">
    <name type="scientific">Aristolochia fimbriata</name>
    <name type="common">White veined hardy Dutchman's pipe vine</name>
    <dbReference type="NCBI Taxonomy" id="158543"/>
    <lineage>
        <taxon>Eukaryota</taxon>
        <taxon>Viridiplantae</taxon>
        <taxon>Streptophyta</taxon>
        <taxon>Embryophyta</taxon>
        <taxon>Tracheophyta</taxon>
        <taxon>Spermatophyta</taxon>
        <taxon>Magnoliopsida</taxon>
        <taxon>Magnoliidae</taxon>
        <taxon>Piperales</taxon>
        <taxon>Aristolochiaceae</taxon>
        <taxon>Aristolochia</taxon>
    </lineage>
</organism>
<evidence type="ECO:0000256" key="5">
    <source>
        <dbReference type="ARBA" id="ARBA00023163"/>
    </source>
</evidence>
<dbReference type="InterPro" id="IPR001471">
    <property type="entry name" value="AP2/ERF_dom"/>
</dbReference>
<dbReference type="GO" id="GO:0003677">
    <property type="term" value="F:DNA binding"/>
    <property type="evidence" value="ECO:0007669"/>
    <property type="project" value="UniProtKB-KW"/>
</dbReference>
<comment type="caution">
    <text evidence="9">The sequence shown here is derived from an EMBL/GenBank/DDBJ whole genome shotgun (WGS) entry which is preliminary data.</text>
</comment>
<keyword evidence="2" id="KW-0805">Transcription regulation</keyword>
<keyword evidence="3" id="KW-0238">DNA-binding</keyword>
<dbReference type="PANTHER" id="PTHR31839:SF2">
    <property type="entry name" value="DEHYDRATION-RESPONSIVE ELEMENT-BINDING PROTEIN 1D"/>
    <property type="match status" value="1"/>
</dbReference>
<dbReference type="Pfam" id="PF00847">
    <property type="entry name" value="AP2"/>
    <property type="match status" value="1"/>
</dbReference>
<evidence type="ECO:0000313" key="10">
    <source>
        <dbReference type="Proteomes" id="UP000825729"/>
    </source>
</evidence>
<name>A0AAV7FH46_ARIFI</name>
<evidence type="ECO:0000256" key="4">
    <source>
        <dbReference type="ARBA" id="ARBA00023159"/>
    </source>
</evidence>
<reference evidence="9 10" key="1">
    <citation type="submission" date="2021-07" db="EMBL/GenBank/DDBJ databases">
        <title>The Aristolochia fimbriata genome: insights into angiosperm evolution, floral development and chemical biosynthesis.</title>
        <authorList>
            <person name="Jiao Y."/>
        </authorList>
    </citation>
    <scope>NUCLEOTIDE SEQUENCE [LARGE SCALE GENOMIC DNA]</scope>
    <source>
        <strain evidence="9">IBCAS-2021</strain>
        <tissue evidence="9">Leaf</tissue>
    </source>
</reference>
<dbReference type="CDD" id="cd00018">
    <property type="entry name" value="AP2"/>
    <property type="match status" value="1"/>
</dbReference>
<dbReference type="AlphaFoldDB" id="A0AAV7FH46"/>
<dbReference type="PRINTS" id="PR00367">
    <property type="entry name" value="ETHRSPELEMNT"/>
</dbReference>
<dbReference type="Gene3D" id="3.30.730.10">
    <property type="entry name" value="AP2/ERF domain"/>
    <property type="match status" value="1"/>
</dbReference>
<keyword evidence="10" id="KW-1185">Reference proteome</keyword>
<dbReference type="Proteomes" id="UP000825729">
    <property type="component" value="Unassembled WGS sequence"/>
</dbReference>
<evidence type="ECO:0000259" key="8">
    <source>
        <dbReference type="PROSITE" id="PS51032"/>
    </source>
</evidence>
<feature type="domain" description="AP2/ERF" evidence="8">
    <location>
        <begin position="38"/>
        <end position="96"/>
    </location>
</feature>
<dbReference type="PANTHER" id="PTHR31839">
    <property type="entry name" value="DEHYDRATION-RESPONSIVE ELEMENT-BINDING PROTEIN 1D"/>
    <property type="match status" value="1"/>
</dbReference>
<dbReference type="SMART" id="SM00380">
    <property type="entry name" value="AP2"/>
    <property type="match status" value="1"/>
</dbReference>
<dbReference type="InterPro" id="IPR045277">
    <property type="entry name" value="DRE1A-I"/>
</dbReference>
<evidence type="ECO:0000256" key="1">
    <source>
        <dbReference type="ARBA" id="ARBA00004123"/>
    </source>
</evidence>
<gene>
    <name evidence="9" type="ORF">H6P81_003556</name>
</gene>
<dbReference type="InterPro" id="IPR036955">
    <property type="entry name" value="AP2/ERF_dom_sf"/>
</dbReference>
<keyword evidence="4" id="KW-0010">Activator</keyword>
<evidence type="ECO:0000256" key="7">
    <source>
        <dbReference type="ARBA" id="ARBA00024343"/>
    </source>
</evidence>
<evidence type="ECO:0000256" key="6">
    <source>
        <dbReference type="ARBA" id="ARBA00023242"/>
    </source>
</evidence>
<sequence>MDVVEGYSYSSSSSTELAVTTHKKRAGRKKFRDTRHPFFRGVRQRGQGGKWVCQVREPQKKSRIWLGTFPSPEMAARAYDVAAVALRGPGAPLNFENSRQLLPRPVSSEPVDIRAAARAAAEAFRDDDRLRTTSSELFFHDEEAECNMPSLLASMAEGMLITPPGVHHGGMFEYWDDLEDPQMDLSLWND</sequence>
<dbReference type="InterPro" id="IPR016177">
    <property type="entry name" value="DNA-bd_dom_sf"/>
</dbReference>